<evidence type="ECO:0000313" key="1">
    <source>
        <dbReference type="EMBL" id="MDT2403878.1"/>
    </source>
</evidence>
<proteinExistence type="predicted"/>
<organism evidence="1 2">
    <name type="scientific">Enterococcus avium</name>
    <name type="common">Streptococcus avium</name>
    <dbReference type="NCBI Taxonomy" id="33945"/>
    <lineage>
        <taxon>Bacteria</taxon>
        <taxon>Bacillati</taxon>
        <taxon>Bacillota</taxon>
        <taxon>Bacilli</taxon>
        <taxon>Lactobacillales</taxon>
        <taxon>Enterococcaceae</taxon>
        <taxon>Enterococcus</taxon>
    </lineage>
</organism>
<name>A0AAW8RXD4_ENTAV</name>
<dbReference type="RefSeq" id="WP_311865554.1">
    <property type="nucleotide sequence ID" value="NZ_JAEMPA010000374.1"/>
</dbReference>
<dbReference type="EMBL" id="JARPWH010000069">
    <property type="protein sequence ID" value="MDT2403878.1"/>
    <property type="molecule type" value="Genomic_DNA"/>
</dbReference>
<dbReference type="Proteomes" id="UP001260773">
    <property type="component" value="Unassembled WGS sequence"/>
</dbReference>
<reference evidence="1" key="1">
    <citation type="submission" date="2023-03" db="EMBL/GenBank/DDBJ databases">
        <authorList>
            <person name="Shen W."/>
            <person name="Cai J."/>
        </authorList>
    </citation>
    <scope>NUCLEOTIDE SEQUENCE</scope>
    <source>
        <strain evidence="1">P33-2</strain>
    </source>
</reference>
<dbReference type="AlphaFoldDB" id="A0AAW8RXD4"/>
<protein>
    <submittedName>
        <fullName evidence="1">Uncharacterized protein</fullName>
    </submittedName>
</protein>
<comment type="caution">
    <text evidence="1">The sequence shown here is derived from an EMBL/GenBank/DDBJ whole genome shotgun (WGS) entry which is preliminary data.</text>
</comment>
<evidence type="ECO:0000313" key="2">
    <source>
        <dbReference type="Proteomes" id="UP001260773"/>
    </source>
</evidence>
<sequence length="149" mass="16825">MAINNIIDLDAKLSLTKTIKIAGKEYDITISDEVDQALSDYSNIEVSVQLRDMVNKLEQLDEVETTTADQFKTFTQIELDNLRNGALKALDAVLGKGEGQRVYEHYGKSTKAVITIIGLLETELNKLMVERKKAADKHYSNRHKNNKKK</sequence>
<accession>A0AAW8RXD4</accession>
<gene>
    <name evidence="1" type="ORF">P7D43_16050</name>
</gene>